<keyword evidence="2" id="KW-1185">Reference proteome</keyword>
<reference evidence="2" key="1">
    <citation type="journal article" date="2023" name="Hortic. Res.">
        <title>A chromosome-level phased genome enabling allele-level studies in sweet orange: a case study on citrus Huanglongbing tolerance.</title>
        <authorList>
            <person name="Wu B."/>
            <person name="Yu Q."/>
            <person name="Deng Z."/>
            <person name="Duan Y."/>
            <person name="Luo F."/>
            <person name="Gmitter F. Jr."/>
        </authorList>
    </citation>
    <scope>NUCLEOTIDE SEQUENCE [LARGE SCALE GENOMIC DNA]</scope>
    <source>
        <strain evidence="2">cv. Valencia</strain>
    </source>
</reference>
<organism evidence="1 2">
    <name type="scientific">Citrus sinensis</name>
    <name type="common">Sweet orange</name>
    <name type="synonym">Citrus aurantium var. sinensis</name>
    <dbReference type="NCBI Taxonomy" id="2711"/>
    <lineage>
        <taxon>Eukaryota</taxon>
        <taxon>Viridiplantae</taxon>
        <taxon>Streptophyta</taxon>
        <taxon>Embryophyta</taxon>
        <taxon>Tracheophyta</taxon>
        <taxon>Spermatophyta</taxon>
        <taxon>Magnoliopsida</taxon>
        <taxon>eudicotyledons</taxon>
        <taxon>Gunneridae</taxon>
        <taxon>Pentapetalae</taxon>
        <taxon>rosids</taxon>
        <taxon>malvids</taxon>
        <taxon>Sapindales</taxon>
        <taxon>Rutaceae</taxon>
        <taxon>Aurantioideae</taxon>
        <taxon>Citrus</taxon>
    </lineage>
</organism>
<sequence length="383" mass="43158">MAIRGVDFKWYDGFFLSMLATSVIIVAINWKRYHLCTYPLHIWIVVDYTTVFVFRLLMFVDNGLASGMGLDLGWQQRYARFCGRVVVLSILSLLLYPFLWAWTIIGTLWFTSARDCLPEEGQKWGFLIWLLFSYCGLLCIACMSMGKWLTRRQAHSIRAQQGIPVSEYGVLLDMIRVPEWAFEAAGQEMRGIGQDTAAYHPGLYLTAAQREAVEALIQELPKFRLKAVPTDCSECPICLEEFHVGNEVRGLPCAHNFHIECIDEWLRLNVKCPRCRCSVFPNLDLSALSNLRTADSERSSASSVVTTTRYVRTQPSSQSYLVRMQGLLSPVHTGNTRLPNDTDIALQTVENGGVLSATQNRIAMGPFSSTGRVLVSPSTQPQH</sequence>
<proteinExistence type="predicted"/>
<name>A0ACB8LS85_CITSI</name>
<protein>
    <submittedName>
        <fullName evidence="1">RING-type domain-containing protein</fullName>
    </submittedName>
</protein>
<comment type="caution">
    <text evidence="1">The sequence shown here is derived from an EMBL/GenBank/DDBJ whole genome shotgun (WGS) entry which is preliminary data.</text>
</comment>
<evidence type="ECO:0000313" key="2">
    <source>
        <dbReference type="Proteomes" id="UP000829398"/>
    </source>
</evidence>
<accession>A0ACB8LS85</accession>
<dbReference type="Proteomes" id="UP000829398">
    <property type="component" value="Chromosome 3"/>
</dbReference>
<dbReference type="EMBL" id="CM039172">
    <property type="protein sequence ID" value="KAH9776119.1"/>
    <property type="molecule type" value="Genomic_DNA"/>
</dbReference>
<evidence type="ECO:0000313" key="1">
    <source>
        <dbReference type="EMBL" id="KAH9776119.1"/>
    </source>
</evidence>
<gene>
    <name evidence="1" type="ORF">KPL71_006613</name>
</gene>